<dbReference type="EMBL" id="JAJSPL020000060">
    <property type="protein sequence ID" value="KAK7730834.1"/>
    <property type="molecule type" value="Genomic_DNA"/>
</dbReference>
<gene>
    <name evidence="3" type="primary">PEX3</name>
    <name evidence="3" type="ORF">SLS53_008912</name>
</gene>
<evidence type="ECO:0000256" key="2">
    <source>
        <dbReference type="SAM" id="Phobius"/>
    </source>
</evidence>
<protein>
    <submittedName>
        <fullName evidence="3">Peroxin</fullName>
    </submittedName>
</protein>
<dbReference type="GO" id="GO:0030674">
    <property type="term" value="F:protein-macromolecule adaptor activity"/>
    <property type="evidence" value="ECO:0007669"/>
    <property type="project" value="TreeGrafter"/>
</dbReference>
<name>A0AAN9YC97_9PEZI</name>
<feature type="compositionally biased region" description="Polar residues" evidence="1">
    <location>
        <begin position="310"/>
        <end position="327"/>
    </location>
</feature>
<dbReference type="GO" id="GO:0045046">
    <property type="term" value="P:protein import into peroxisome membrane"/>
    <property type="evidence" value="ECO:0007669"/>
    <property type="project" value="TreeGrafter"/>
</dbReference>
<feature type="region of interest" description="Disordered" evidence="1">
    <location>
        <begin position="421"/>
        <end position="445"/>
    </location>
</feature>
<feature type="region of interest" description="Disordered" evidence="1">
    <location>
        <begin position="309"/>
        <end position="332"/>
    </location>
</feature>
<dbReference type="GO" id="GO:0005778">
    <property type="term" value="C:peroxisomal membrane"/>
    <property type="evidence" value="ECO:0007669"/>
    <property type="project" value="InterPro"/>
</dbReference>
<feature type="region of interest" description="Disordered" evidence="1">
    <location>
        <begin position="100"/>
        <end position="163"/>
    </location>
</feature>
<dbReference type="PANTHER" id="PTHR28080:SF1">
    <property type="entry name" value="PEROXISOMAL BIOGENESIS FACTOR 3"/>
    <property type="match status" value="1"/>
</dbReference>
<keyword evidence="2" id="KW-0812">Transmembrane</keyword>
<feature type="transmembrane region" description="Helical" evidence="2">
    <location>
        <begin position="16"/>
        <end position="34"/>
    </location>
</feature>
<evidence type="ECO:0000313" key="3">
    <source>
        <dbReference type="EMBL" id="KAK7730834.1"/>
    </source>
</evidence>
<dbReference type="Proteomes" id="UP001320245">
    <property type="component" value="Unassembled WGS sequence"/>
</dbReference>
<proteinExistence type="predicted"/>
<dbReference type="Pfam" id="PF04882">
    <property type="entry name" value="Peroxin-3"/>
    <property type="match status" value="1"/>
</dbReference>
<keyword evidence="2" id="KW-1133">Transmembrane helix</keyword>
<feature type="compositionally biased region" description="Pro residues" evidence="1">
    <location>
        <begin position="425"/>
        <end position="435"/>
    </location>
</feature>
<feature type="region of interest" description="Disordered" evidence="1">
    <location>
        <begin position="507"/>
        <end position="535"/>
    </location>
</feature>
<feature type="compositionally biased region" description="Polar residues" evidence="1">
    <location>
        <begin position="131"/>
        <end position="151"/>
    </location>
</feature>
<comment type="caution">
    <text evidence="3">The sequence shown here is derived from an EMBL/GenBank/DDBJ whole genome shotgun (WGS) entry which is preliminary data.</text>
</comment>
<dbReference type="PANTHER" id="PTHR28080">
    <property type="entry name" value="PEROXISOMAL BIOGENESIS FACTOR 3"/>
    <property type="match status" value="1"/>
</dbReference>
<dbReference type="AlphaFoldDB" id="A0AAN9YC97"/>
<evidence type="ECO:0000256" key="1">
    <source>
        <dbReference type="SAM" id="MobiDB-lite"/>
    </source>
</evidence>
<dbReference type="InterPro" id="IPR006966">
    <property type="entry name" value="Peroxin-3"/>
</dbReference>
<reference evidence="3 4" key="1">
    <citation type="journal article" date="2023" name="PLoS ONE">
        <title>Cytospora paraplurivora sp. nov. isolated from orchards with fruit tree decline syndrome in Ontario, Canada.</title>
        <authorList>
            <person name="Ilyukhin E."/>
            <person name="Nguyen H.D.T."/>
            <person name="Castle A.J."/>
            <person name="Ellouze W."/>
        </authorList>
    </citation>
    <scope>NUCLEOTIDE SEQUENCE [LARGE SCALE GENOMIC DNA]</scope>
    <source>
        <strain evidence="3 4">FDS-564</strain>
    </source>
</reference>
<evidence type="ECO:0000313" key="4">
    <source>
        <dbReference type="Proteomes" id="UP001320245"/>
    </source>
</evidence>
<organism evidence="3 4">
    <name type="scientific">Cytospora paraplurivora</name>
    <dbReference type="NCBI Taxonomy" id="2898453"/>
    <lineage>
        <taxon>Eukaryota</taxon>
        <taxon>Fungi</taxon>
        <taxon>Dikarya</taxon>
        <taxon>Ascomycota</taxon>
        <taxon>Pezizomycotina</taxon>
        <taxon>Sordariomycetes</taxon>
        <taxon>Sordariomycetidae</taxon>
        <taxon>Diaporthales</taxon>
        <taxon>Cytosporaceae</taxon>
        <taxon>Cytospora</taxon>
    </lineage>
</organism>
<keyword evidence="2" id="KW-0472">Membrane</keyword>
<accession>A0AAN9YC97</accession>
<sequence>MFAATRRWFRRNRTPIAIGLGVVGAGYVATQYILNKLSDARERMSSDRIAKENLRRRFQQNQEDCTYTVLALLPTATTKILEAMDVERITLEIQQMKGGSSASRSVKSGSGDSVSLPETTGLTDEDGRSIVSRSESGVHASQITIPSASQTLGGGGEQPQPVKLRRTKRQLWGDVTISSDVHRKAITRAYTLIYTLGLLTMLTRIQLNLLGRRSYLSSVVSLATGSNSAAISLENHDDDNSTQAYGDDFEVNRKYLTFSWWLLNKGWEDVMQRVEAAVRQVFGQTSPRDQLSFETFSSMTGQVRRLVEGTPSSFSDPQQPRGSTTDKSPTSWLSLLLPPPDMEDHVLRESGILDDSAASVTQSHDERGREPPSSSPASTASLRRLLDETSDLVESPTFTHVLTQILDAGFSTLLEDKLATSAFDLPPPQPSPPPAAQVIPSSPDEPRRLRATRKVLIPKCLSVLTRQAHAIGNGVPNEYLQAMESVQDLEGFAAVVYSSNWENEIREEGGVAVPPPPSSSSSSGNNTGRAGLATAESSVLQSRVLLGPGEGEDSLVLVDPSQSSFESAWAKATEEVSSQS</sequence>
<feature type="compositionally biased region" description="Low complexity" evidence="1">
    <location>
        <begin position="100"/>
        <end position="115"/>
    </location>
</feature>
<feature type="compositionally biased region" description="Low complexity" evidence="1">
    <location>
        <begin position="371"/>
        <end position="380"/>
    </location>
</feature>
<feature type="region of interest" description="Disordered" evidence="1">
    <location>
        <begin position="357"/>
        <end position="380"/>
    </location>
</feature>
<keyword evidence="4" id="KW-1185">Reference proteome</keyword>